<evidence type="ECO:0000313" key="3">
    <source>
        <dbReference type="Proteomes" id="UP000077202"/>
    </source>
</evidence>
<feature type="compositionally biased region" description="Basic and acidic residues" evidence="1">
    <location>
        <begin position="59"/>
        <end position="68"/>
    </location>
</feature>
<proteinExistence type="predicted"/>
<evidence type="ECO:0000313" key="2">
    <source>
        <dbReference type="EMBL" id="OAE34000.1"/>
    </source>
</evidence>
<protein>
    <submittedName>
        <fullName evidence="2">Uncharacterized protein</fullName>
    </submittedName>
</protein>
<gene>
    <name evidence="2" type="ORF">AXG93_3891s1130</name>
</gene>
<accession>A0A176WLG3</accession>
<reference evidence="2" key="1">
    <citation type="submission" date="2016-03" db="EMBL/GenBank/DDBJ databases">
        <title>Mechanisms controlling the formation of the plant cell surface in tip-growing cells are functionally conserved among land plants.</title>
        <authorList>
            <person name="Honkanen S."/>
            <person name="Jones V.A."/>
            <person name="Morieri G."/>
            <person name="Champion C."/>
            <person name="Hetherington A.J."/>
            <person name="Kelly S."/>
            <person name="Saint-Marcoux D."/>
            <person name="Proust H."/>
            <person name="Prescott H."/>
            <person name="Dolan L."/>
        </authorList>
    </citation>
    <scope>NUCLEOTIDE SEQUENCE [LARGE SCALE GENOMIC DNA]</scope>
    <source>
        <tissue evidence="2">Whole gametophyte</tissue>
    </source>
</reference>
<evidence type="ECO:0000256" key="1">
    <source>
        <dbReference type="SAM" id="MobiDB-lite"/>
    </source>
</evidence>
<feature type="compositionally biased region" description="Basic and acidic residues" evidence="1">
    <location>
        <begin position="30"/>
        <end position="43"/>
    </location>
</feature>
<dbReference type="Proteomes" id="UP000077202">
    <property type="component" value="Unassembled WGS sequence"/>
</dbReference>
<feature type="compositionally biased region" description="Basic and acidic residues" evidence="1">
    <location>
        <begin position="165"/>
        <end position="178"/>
    </location>
</feature>
<dbReference type="AlphaFoldDB" id="A0A176WLG3"/>
<name>A0A176WLG3_MARPO</name>
<comment type="caution">
    <text evidence="2">The sequence shown here is derived from an EMBL/GenBank/DDBJ whole genome shotgun (WGS) entry which is preliminary data.</text>
</comment>
<dbReference type="EMBL" id="LVLJ01000464">
    <property type="protein sequence ID" value="OAE34000.1"/>
    <property type="molecule type" value="Genomic_DNA"/>
</dbReference>
<sequence>MNLDERSRSPRPAPPSPTSSRLANSSNGRPGEDGDAGRHDGPVAERGVGPQEFGYQRDCVSREIDPPRHGFAIDSAAEKSERSGPMGSTCELEREECSSVEWIVVLFEWDSEDDPRRQRECKKLPIDGVDPDRSLGTITPLTSSGTKESGNSGKYCCGRRECASARDKSHGKAFRNDKGSLYSSSCSDWADSERRELLSHEMNNSPC</sequence>
<feature type="compositionally biased region" description="Polar residues" evidence="1">
    <location>
        <begin position="136"/>
        <end position="152"/>
    </location>
</feature>
<feature type="region of interest" description="Disordered" evidence="1">
    <location>
        <begin position="165"/>
        <end position="186"/>
    </location>
</feature>
<feature type="region of interest" description="Disordered" evidence="1">
    <location>
        <begin position="123"/>
        <end position="153"/>
    </location>
</feature>
<keyword evidence="3" id="KW-1185">Reference proteome</keyword>
<organism evidence="2 3">
    <name type="scientific">Marchantia polymorpha subsp. ruderalis</name>
    <dbReference type="NCBI Taxonomy" id="1480154"/>
    <lineage>
        <taxon>Eukaryota</taxon>
        <taxon>Viridiplantae</taxon>
        <taxon>Streptophyta</taxon>
        <taxon>Embryophyta</taxon>
        <taxon>Marchantiophyta</taxon>
        <taxon>Marchantiopsida</taxon>
        <taxon>Marchantiidae</taxon>
        <taxon>Marchantiales</taxon>
        <taxon>Marchantiaceae</taxon>
        <taxon>Marchantia</taxon>
    </lineage>
</organism>
<feature type="compositionally biased region" description="Basic and acidic residues" evidence="1">
    <location>
        <begin position="123"/>
        <end position="133"/>
    </location>
</feature>
<feature type="region of interest" description="Disordered" evidence="1">
    <location>
        <begin position="1"/>
        <end position="91"/>
    </location>
</feature>